<evidence type="ECO:0000313" key="3">
    <source>
        <dbReference type="EMBL" id="GGO64856.1"/>
    </source>
</evidence>
<protein>
    <submittedName>
        <fullName evidence="3">Metallophosphoesterase</fullName>
    </submittedName>
</protein>
<feature type="domain" description="Calcineurin-like phosphoesterase" evidence="2">
    <location>
        <begin position="86"/>
        <end position="301"/>
    </location>
</feature>
<dbReference type="EMBL" id="BMLS01000001">
    <property type="protein sequence ID" value="GGO64856.1"/>
    <property type="molecule type" value="Genomic_DNA"/>
</dbReference>
<dbReference type="InterPro" id="IPR004843">
    <property type="entry name" value="Calcineurin-like_PHP"/>
</dbReference>
<organism evidence="3 4">
    <name type="scientific">Bowmanella pacifica</name>
    <dbReference type="NCBI Taxonomy" id="502051"/>
    <lineage>
        <taxon>Bacteria</taxon>
        <taxon>Pseudomonadati</taxon>
        <taxon>Pseudomonadota</taxon>
        <taxon>Gammaproteobacteria</taxon>
        <taxon>Alteromonadales</taxon>
        <taxon>Alteromonadaceae</taxon>
        <taxon>Bowmanella</taxon>
    </lineage>
</organism>
<evidence type="ECO:0000256" key="1">
    <source>
        <dbReference type="SAM" id="SignalP"/>
    </source>
</evidence>
<keyword evidence="1" id="KW-0732">Signal</keyword>
<feature type="signal peptide" evidence="1">
    <location>
        <begin position="1"/>
        <end position="19"/>
    </location>
</feature>
<dbReference type="Proteomes" id="UP000606935">
    <property type="component" value="Unassembled WGS sequence"/>
</dbReference>
<dbReference type="Pfam" id="PF00149">
    <property type="entry name" value="Metallophos"/>
    <property type="match status" value="1"/>
</dbReference>
<proteinExistence type="predicted"/>
<dbReference type="Gene3D" id="3.60.21.10">
    <property type="match status" value="1"/>
</dbReference>
<feature type="chain" id="PRO_5038093073" evidence="1">
    <location>
        <begin position="20"/>
        <end position="349"/>
    </location>
</feature>
<dbReference type="PANTHER" id="PTHR46546">
    <property type="entry name" value="SHEWANELLA-LIKE PROTEIN PHOSPHATASE 1"/>
    <property type="match status" value="1"/>
</dbReference>
<keyword evidence="4" id="KW-1185">Reference proteome</keyword>
<name>A0A917YSA9_9ALTE</name>
<dbReference type="AlphaFoldDB" id="A0A917YSA9"/>
<dbReference type="PANTHER" id="PTHR46546:SF4">
    <property type="entry name" value="SHEWANELLA-LIKE PROTEIN PHOSPHATASE 1"/>
    <property type="match status" value="1"/>
</dbReference>
<dbReference type="RefSeq" id="WP_188689887.1">
    <property type="nucleotide sequence ID" value="NZ_BMLS01000001.1"/>
</dbReference>
<reference evidence="3" key="2">
    <citation type="submission" date="2020-09" db="EMBL/GenBank/DDBJ databases">
        <authorList>
            <person name="Sun Q."/>
            <person name="Zhou Y."/>
        </authorList>
    </citation>
    <scope>NUCLEOTIDE SEQUENCE</scope>
    <source>
        <strain evidence="3">CGMCC 1.7086</strain>
    </source>
</reference>
<sequence>MHKILILFGLVLASLAVRADSLDDGPYVFTGQPNWQAWWVCAGKARSQALVVAQQVVNIEDCGLHAQLYPTEAERPALVHEEKPLKLAAISDIHGQFGLFKTLLKVHKIIDAQGNWQFGQGQLVITGDIFDRGPRQTEALWLIYQLQHQAHTAGGKLHFLLGNHEVMVLNGDLRYLNDKYEKVAKVLNKSFPALYGEDTVLGQWLRTRNVLVKVGDMLFLHGGLHPELAKEGRTLTEINQVFSGQLVEDKNNPREGFTRYLHKTNGPIWYRGYFRFPKASDEDIDLLRSHFGVNSIVVGHTTQEQVSSFYDGKVIAIDSGIKNGESGEILLIENGKRYRGLLDGSRVSL</sequence>
<dbReference type="GO" id="GO:0016787">
    <property type="term" value="F:hydrolase activity"/>
    <property type="evidence" value="ECO:0007669"/>
    <property type="project" value="InterPro"/>
</dbReference>
<dbReference type="InterPro" id="IPR029052">
    <property type="entry name" value="Metallo-depent_PP-like"/>
</dbReference>
<reference evidence="3" key="1">
    <citation type="journal article" date="2014" name="Int. J. Syst. Evol. Microbiol.">
        <title>Complete genome sequence of Corynebacterium casei LMG S-19264T (=DSM 44701T), isolated from a smear-ripened cheese.</title>
        <authorList>
            <consortium name="US DOE Joint Genome Institute (JGI-PGF)"/>
            <person name="Walter F."/>
            <person name="Albersmeier A."/>
            <person name="Kalinowski J."/>
            <person name="Ruckert C."/>
        </authorList>
    </citation>
    <scope>NUCLEOTIDE SEQUENCE</scope>
    <source>
        <strain evidence="3">CGMCC 1.7086</strain>
    </source>
</reference>
<gene>
    <name evidence="3" type="ORF">GCM10010982_05280</name>
</gene>
<dbReference type="SUPFAM" id="SSF56300">
    <property type="entry name" value="Metallo-dependent phosphatases"/>
    <property type="match status" value="1"/>
</dbReference>
<comment type="caution">
    <text evidence="3">The sequence shown here is derived from an EMBL/GenBank/DDBJ whole genome shotgun (WGS) entry which is preliminary data.</text>
</comment>
<evidence type="ECO:0000313" key="4">
    <source>
        <dbReference type="Proteomes" id="UP000606935"/>
    </source>
</evidence>
<accession>A0A917YSA9</accession>
<evidence type="ECO:0000259" key="2">
    <source>
        <dbReference type="Pfam" id="PF00149"/>
    </source>
</evidence>